<evidence type="ECO:0000256" key="1">
    <source>
        <dbReference type="SAM" id="MobiDB-lite"/>
    </source>
</evidence>
<feature type="compositionally biased region" description="Polar residues" evidence="1">
    <location>
        <begin position="331"/>
        <end position="341"/>
    </location>
</feature>
<feature type="region of interest" description="Disordered" evidence="1">
    <location>
        <begin position="325"/>
        <end position="356"/>
    </location>
</feature>
<feature type="compositionally biased region" description="Low complexity" evidence="1">
    <location>
        <begin position="468"/>
        <end position="485"/>
    </location>
</feature>
<feature type="region of interest" description="Disordered" evidence="1">
    <location>
        <begin position="204"/>
        <end position="287"/>
    </location>
</feature>
<comment type="caution">
    <text evidence="3">The sequence shown here is derived from an EMBL/GenBank/DDBJ whole genome shotgun (WGS) entry which is preliminary data.</text>
</comment>
<feature type="region of interest" description="Disordered" evidence="1">
    <location>
        <begin position="383"/>
        <end position="435"/>
    </location>
</feature>
<dbReference type="AlphaFoldDB" id="A0A5N5QGI7"/>
<sequence length="567" mass="60736">MEGANSISTTTQADPLQLHSRSAGQMTDSTGKSLIIVGITCGALAVLILAGIIAYIIVHRRRSQAKLRHRNSVPVASRIRNGYVRTRSQSNTTIGSHSQKTQDDSPKGYFKSWSSRSKHAYLSVPLRGLDDSTPVKKSTRSRLKLDTSVISISPNLDSLSPHRNGDAYTRSSLLMKSATSPPPFTQFPPVGRQIRPRAELRVGDTPVEPNRAQPRGGAMGLAGLGSFVPPPPPSWASFWPTESGWTGPGGEPSIRDEDFGSDSGDSWEEKKARLHNDEDDSDDDRLSDSEAQYAVDHRAQQDRVDPLRLTPMALQKDGHVRASMDEALSPGTPSVSASSPSLRPAQGMESPRLDLGEDFTRTDSLDVDQRSLARATTGKFTIAFGRDSSSNPGSSATNRSNTKASGRSKHSRNASHLTRSSTIRTERTDITDASSPISTVSGQIMAVLTGRISTPLLRSMNSLRRAATEAPNEAAADSPGSAGSGTETPVRRLPPVPAVPPVPPLPKQYTSTPRRLPIPNPSRAASLTMDAGEFGELIPRTTPARSTSTPASPPIRPLPVPPATMPQ</sequence>
<evidence type="ECO:0000313" key="4">
    <source>
        <dbReference type="Proteomes" id="UP000383932"/>
    </source>
</evidence>
<protein>
    <recommendedName>
        <fullName evidence="5">Transmembrane protein</fullName>
    </recommendedName>
</protein>
<reference evidence="3 4" key="1">
    <citation type="journal article" date="2019" name="Fungal Biol. Biotechnol.">
        <title>Draft genome sequence of fastidious pathogen Ceratobasidium theobromae, which causes vascular-streak dieback in Theobroma cacao.</title>
        <authorList>
            <person name="Ali S.S."/>
            <person name="Asman A."/>
            <person name="Shao J."/>
            <person name="Firmansyah A.P."/>
            <person name="Susilo A.W."/>
            <person name="Rosmana A."/>
            <person name="McMahon P."/>
            <person name="Junaid M."/>
            <person name="Guest D."/>
            <person name="Kheng T.Y."/>
            <person name="Meinhardt L.W."/>
            <person name="Bailey B.A."/>
        </authorList>
    </citation>
    <scope>NUCLEOTIDE SEQUENCE [LARGE SCALE GENOMIC DNA]</scope>
    <source>
        <strain evidence="3 4">CT2</strain>
    </source>
</reference>
<dbReference type="OrthoDB" id="3252355at2759"/>
<feature type="compositionally biased region" description="Polar residues" evidence="1">
    <location>
        <begin position="387"/>
        <end position="405"/>
    </location>
</feature>
<keyword evidence="2" id="KW-0812">Transmembrane</keyword>
<dbReference type="EMBL" id="SSOP01000155">
    <property type="protein sequence ID" value="KAB5590643.1"/>
    <property type="molecule type" value="Genomic_DNA"/>
</dbReference>
<feature type="compositionally biased region" description="Polar residues" evidence="1">
    <location>
        <begin position="414"/>
        <end position="423"/>
    </location>
</feature>
<evidence type="ECO:0000256" key="2">
    <source>
        <dbReference type="SAM" id="Phobius"/>
    </source>
</evidence>
<name>A0A5N5QGI7_9AGAM</name>
<feature type="region of interest" description="Disordered" evidence="1">
    <location>
        <begin position="463"/>
        <end position="567"/>
    </location>
</feature>
<feature type="compositionally biased region" description="Basic and acidic residues" evidence="1">
    <location>
        <begin position="267"/>
        <end position="276"/>
    </location>
</feature>
<keyword evidence="2" id="KW-1133">Transmembrane helix</keyword>
<feature type="region of interest" description="Disordered" evidence="1">
    <location>
        <begin position="78"/>
        <end position="111"/>
    </location>
</feature>
<dbReference type="Proteomes" id="UP000383932">
    <property type="component" value="Unassembled WGS sequence"/>
</dbReference>
<feature type="compositionally biased region" description="Low complexity" evidence="1">
    <location>
        <begin position="538"/>
        <end position="550"/>
    </location>
</feature>
<proteinExistence type="predicted"/>
<evidence type="ECO:0000313" key="3">
    <source>
        <dbReference type="EMBL" id="KAB5590643.1"/>
    </source>
</evidence>
<feature type="compositionally biased region" description="Polar residues" evidence="1">
    <location>
        <begin position="86"/>
        <end position="99"/>
    </location>
</feature>
<dbReference type="CDD" id="cd12087">
    <property type="entry name" value="TM_EGFR-like"/>
    <property type="match status" value="1"/>
</dbReference>
<feature type="compositionally biased region" description="Pro residues" evidence="1">
    <location>
        <begin position="492"/>
        <end position="506"/>
    </location>
</feature>
<gene>
    <name evidence="3" type="ORF">CTheo_5924</name>
</gene>
<feature type="compositionally biased region" description="Pro residues" evidence="1">
    <location>
        <begin position="551"/>
        <end position="567"/>
    </location>
</feature>
<keyword evidence="2" id="KW-0472">Membrane</keyword>
<feature type="transmembrane region" description="Helical" evidence="2">
    <location>
        <begin position="34"/>
        <end position="58"/>
    </location>
</feature>
<evidence type="ECO:0008006" key="5">
    <source>
        <dbReference type="Google" id="ProtNLM"/>
    </source>
</evidence>
<keyword evidence="4" id="KW-1185">Reference proteome</keyword>
<accession>A0A5N5QGI7</accession>
<organism evidence="3 4">
    <name type="scientific">Ceratobasidium theobromae</name>
    <dbReference type="NCBI Taxonomy" id="1582974"/>
    <lineage>
        <taxon>Eukaryota</taxon>
        <taxon>Fungi</taxon>
        <taxon>Dikarya</taxon>
        <taxon>Basidiomycota</taxon>
        <taxon>Agaricomycotina</taxon>
        <taxon>Agaricomycetes</taxon>
        <taxon>Cantharellales</taxon>
        <taxon>Ceratobasidiaceae</taxon>
        <taxon>Ceratobasidium</taxon>
    </lineage>
</organism>